<protein>
    <submittedName>
        <fullName evidence="1">7916_t:CDS:1</fullName>
    </submittedName>
</protein>
<dbReference type="GO" id="GO:0004045">
    <property type="term" value="F:peptidyl-tRNA hydrolase activity"/>
    <property type="evidence" value="ECO:0007669"/>
    <property type="project" value="InterPro"/>
</dbReference>
<dbReference type="SUPFAM" id="SSF53178">
    <property type="entry name" value="Peptidyl-tRNA hydrolase-like"/>
    <property type="match status" value="1"/>
</dbReference>
<dbReference type="InterPro" id="IPR018171">
    <property type="entry name" value="Pept_tRNA_hydro_CS"/>
</dbReference>
<organism evidence="1 2">
    <name type="scientific">Acaulospora morrowiae</name>
    <dbReference type="NCBI Taxonomy" id="94023"/>
    <lineage>
        <taxon>Eukaryota</taxon>
        <taxon>Fungi</taxon>
        <taxon>Fungi incertae sedis</taxon>
        <taxon>Mucoromycota</taxon>
        <taxon>Glomeromycotina</taxon>
        <taxon>Glomeromycetes</taxon>
        <taxon>Diversisporales</taxon>
        <taxon>Acaulosporaceae</taxon>
        <taxon>Acaulospora</taxon>
    </lineage>
</organism>
<dbReference type="InterPro" id="IPR036416">
    <property type="entry name" value="Pept_tRNA_hydro_sf"/>
</dbReference>
<comment type="caution">
    <text evidence="1">The sequence shown here is derived from an EMBL/GenBank/DDBJ whole genome shotgun (WGS) entry which is preliminary data.</text>
</comment>
<name>A0A9N9JBA3_9GLOM</name>
<dbReference type="OrthoDB" id="1711136at2759"/>
<dbReference type="Pfam" id="PF01195">
    <property type="entry name" value="Pept_tRNA_hydro"/>
    <property type="match status" value="1"/>
</dbReference>
<proteinExistence type="predicted"/>
<keyword evidence="2" id="KW-1185">Reference proteome</keyword>
<sequence length="77" mass="8585">MSRPVDFVIVGLGNPESEYATTRHNAGYIFIDYLANTMVLAQGEGTQGPPVFYRRFDLSADVRDTVFTFTTESENST</sequence>
<dbReference type="PROSITE" id="PS01195">
    <property type="entry name" value="PEPT_TRNA_HYDROL_1"/>
    <property type="match status" value="1"/>
</dbReference>
<evidence type="ECO:0000313" key="2">
    <source>
        <dbReference type="Proteomes" id="UP000789342"/>
    </source>
</evidence>
<feature type="non-terminal residue" evidence="1">
    <location>
        <position position="1"/>
    </location>
</feature>
<dbReference type="InterPro" id="IPR001328">
    <property type="entry name" value="Pept_tRNA_hydro"/>
</dbReference>
<gene>
    <name evidence="1" type="ORF">AMORRO_LOCUS16689</name>
</gene>
<accession>A0A9N9JBA3</accession>
<dbReference type="Proteomes" id="UP000789342">
    <property type="component" value="Unassembled WGS sequence"/>
</dbReference>
<dbReference type="Gene3D" id="3.40.50.1470">
    <property type="entry name" value="Peptidyl-tRNA hydrolase"/>
    <property type="match status" value="1"/>
</dbReference>
<dbReference type="EMBL" id="CAJVPV010047414">
    <property type="protein sequence ID" value="CAG8772555.1"/>
    <property type="molecule type" value="Genomic_DNA"/>
</dbReference>
<reference evidence="1" key="1">
    <citation type="submission" date="2021-06" db="EMBL/GenBank/DDBJ databases">
        <authorList>
            <person name="Kallberg Y."/>
            <person name="Tangrot J."/>
            <person name="Rosling A."/>
        </authorList>
    </citation>
    <scope>NUCLEOTIDE SEQUENCE</scope>
    <source>
        <strain evidence="1">CL551</strain>
    </source>
</reference>
<dbReference type="AlphaFoldDB" id="A0A9N9JBA3"/>
<evidence type="ECO:0000313" key="1">
    <source>
        <dbReference type="EMBL" id="CAG8772555.1"/>
    </source>
</evidence>